<dbReference type="InterPro" id="IPR036291">
    <property type="entry name" value="NAD(P)-bd_dom_sf"/>
</dbReference>
<accession>A0A7Z0D036</accession>
<proteinExistence type="predicted"/>
<reference evidence="4 5" key="1">
    <citation type="submission" date="2020-07" db="EMBL/GenBank/DDBJ databases">
        <title>Sequencing the genomes of 1000 actinobacteria strains.</title>
        <authorList>
            <person name="Klenk H.-P."/>
        </authorList>
    </citation>
    <scope>NUCLEOTIDE SEQUENCE [LARGE SCALE GENOMIC DNA]</scope>
    <source>
        <strain evidence="4 5">DSM 26341</strain>
    </source>
</reference>
<organism evidence="4 5">
    <name type="scientific">Spelaeicoccus albus</name>
    <dbReference type="NCBI Taxonomy" id="1280376"/>
    <lineage>
        <taxon>Bacteria</taxon>
        <taxon>Bacillati</taxon>
        <taxon>Actinomycetota</taxon>
        <taxon>Actinomycetes</taxon>
        <taxon>Micrococcales</taxon>
        <taxon>Brevibacteriaceae</taxon>
        <taxon>Spelaeicoccus</taxon>
    </lineage>
</organism>
<gene>
    <name evidence="4" type="ORF">BJY26_001262</name>
</gene>
<comment type="caution">
    <text evidence="4">The sequence shown here is derived from an EMBL/GenBank/DDBJ whole genome shotgun (WGS) entry which is preliminary data.</text>
</comment>
<evidence type="ECO:0000313" key="4">
    <source>
        <dbReference type="EMBL" id="NYI66956.1"/>
    </source>
</evidence>
<dbReference type="EMBL" id="JACBZP010000001">
    <property type="protein sequence ID" value="NYI66956.1"/>
    <property type="molecule type" value="Genomic_DNA"/>
</dbReference>
<evidence type="ECO:0000256" key="2">
    <source>
        <dbReference type="ARBA" id="ARBA00023002"/>
    </source>
</evidence>
<dbReference type="Proteomes" id="UP000539111">
    <property type="component" value="Unassembled WGS sequence"/>
</dbReference>
<protein>
    <submittedName>
        <fullName evidence="4">Threonine dehydrogenase-like Zn-dependent dehydrogenase</fullName>
    </submittedName>
</protein>
<dbReference type="Pfam" id="PF00107">
    <property type="entry name" value="ADH_zinc_N"/>
    <property type="match status" value="1"/>
</dbReference>
<dbReference type="Gene3D" id="3.90.180.10">
    <property type="entry name" value="Medium-chain alcohol dehydrogenases, catalytic domain"/>
    <property type="match status" value="1"/>
</dbReference>
<evidence type="ECO:0000259" key="3">
    <source>
        <dbReference type="Pfam" id="PF00107"/>
    </source>
</evidence>
<dbReference type="Gene3D" id="3.40.50.720">
    <property type="entry name" value="NAD(P)-binding Rossmann-like Domain"/>
    <property type="match status" value="1"/>
</dbReference>
<name>A0A7Z0D036_9MICO</name>
<feature type="domain" description="Alcohol dehydrogenase-like C-terminal" evidence="3">
    <location>
        <begin position="12"/>
        <end position="144"/>
    </location>
</feature>
<dbReference type="SUPFAM" id="SSF51735">
    <property type="entry name" value="NAD(P)-binding Rossmann-fold domains"/>
    <property type="match status" value="1"/>
</dbReference>
<evidence type="ECO:0000256" key="1">
    <source>
        <dbReference type="ARBA" id="ARBA00001947"/>
    </source>
</evidence>
<keyword evidence="2" id="KW-0560">Oxidoreductase</keyword>
<dbReference type="RefSeq" id="WP_237248927.1">
    <property type="nucleotide sequence ID" value="NZ_JACBZP010000001.1"/>
</dbReference>
<evidence type="ECO:0000313" key="5">
    <source>
        <dbReference type="Proteomes" id="UP000539111"/>
    </source>
</evidence>
<sequence>MDDVVVVQGSGPVGLFATAMLSKMPRAQLIVVGGPDDRLRVASDFGADATVSIAEYPDAESRRQAILELTGGSSPNRMFEMSGAPTAFSEGLELLARGGQYIIMGQVSGNQVMSRPGRITMKNLEIRGAFSGSVRHYKTALEFLRMHQEEIPFDRIISGRYQLDDVDVVMRRMRDQEEIKPVMIVD</sequence>
<dbReference type="InterPro" id="IPR050129">
    <property type="entry name" value="Zn_alcohol_dh"/>
</dbReference>
<keyword evidence="5" id="KW-1185">Reference proteome</keyword>
<dbReference type="GO" id="GO:0016491">
    <property type="term" value="F:oxidoreductase activity"/>
    <property type="evidence" value="ECO:0007669"/>
    <property type="project" value="UniProtKB-KW"/>
</dbReference>
<dbReference type="AlphaFoldDB" id="A0A7Z0D036"/>
<dbReference type="PANTHER" id="PTHR43401">
    <property type="entry name" value="L-THREONINE 3-DEHYDROGENASE"/>
    <property type="match status" value="1"/>
</dbReference>
<comment type="cofactor">
    <cofactor evidence="1">
        <name>Zn(2+)</name>
        <dbReference type="ChEBI" id="CHEBI:29105"/>
    </cofactor>
</comment>
<dbReference type="PANTHER" id="PTHR43401:SF1">
    <property type="entry name" value="ENOYL REDUCTASE (ER) DOMAIN-CONTAINING PROTEIN"/>
    <property type="match status" value="1"/>
</dbReference>
<dbReference type="InterPro" id="IPR013149">
    <property type="entry name" value="ADH-like_C"/>
</dbReference>